<organism evidence="4 5">
    <name type="scientific">Phyllosticta citriasiana</name>
    <dbReference type="NCBI Taxonomy" id="595635"/>
    <lineage>
        <taxon>Eukaryota</taxon>
        <taxon>Fungi</taxon>
        <taxon>Dikarya</taxon>
        <taxon>Ascomycota</taxon>
        <taxon>Pezizomycotina</taxon>
        <taxon>Dothideomycetes</taxon>
        <taxon>Dothideomycetes incertae sedis</taxon>
        <taxon>Botryosphaeriales</taxon>
        <taxon>Phyllostictaceae</taxon>
        <taxon>Phyllosticta</taxon>
    </lineage>
</organism>
<dbReference type="Proteomes" id="UP001363622">
    <property type="component" value="Unassembled WGS sequence"/>
</dbReference>
<dbReference type="EMBL" id="JBBPHU010000018">
    <property type="protein sequence ID" value="KAK7509415.1"/>
    <property type="molecule type" value="Genomic_DNA"/>
</dbReference>
<keyword evidence="3" id="KW-0732">Signal</keyword>
<feature type="region of interest" description="Disordered" evidence="1">
    <location>
        <begin position="216"/>
        <end position="275"/>
    </location>
</feature>
<keyword evidence="2" id="KW-1133">Transmembrane helix</keyword>
<evidence type="ECO:0008006" key="6">
    <source>
        <dbReference type="Google" id="ProtNLM"/>
    </source>
</evidence>
<evidence type="ECO:0000256" key="2">
    <source>
        <dbReference type="SAM" id="Phobius"/>
    </source>
</evidence>
<feature type="compositionally biased region" description="Polar residues" evidence="1">
    <location>
        <begin position="216"/>
        <end position="237"/>
    </location>
</feature>
<evidence type="ECO:0000313" key="4">
    <source>
        <dbReference type="EMBL" id="KAK7509415.1"/>
    </source>
</evidence>
<feature type="chain" id="PRO_5047285456" description="Transmembrane protein" evidence="3">
    <location>
        <begin position="24"/>
        <end position="524"/>
    </location>
</feature>
<feature type="transmembrane region" description="Helical" evidence="2">
    <location>
        <begin position="140"/>
        <end position="159"/>
    </location>
</feature>
<feature type="transmembrane region" description="Helical" evidence="2">
    <location>
        <begin position="72"/>
        <end position="93"/>
    </location>
</feature>
<accession>A0ABR1K7X4</accession>
<feature type="compositionally biased region" description="Low complexity" evidence="1">
    <location>
        <begin position="241"/>
        <end position="259"/>
    </location>
</feature>
<reference evidence="4 5" key="1">
    <citation type="submission" date="2024-04" db="EMBL/GenBank/DDBJ databases">
        <title>Phyllosticta paracitricarpa is synonymous to the EU quarantine fungus P. citricarpa based on phylogenomic analyses.</title>
        <authorList>
            <consortium name="Lawrence Berkeley National Laboratory"/>
            <person name="Van Ingen-Buijs V.A."/>
            <person name="Van Westerhoven A.C."/>
            <person name="Haridas S."/>
            <person name="Skiadas P."/>
            <person name="Martin F."/>
            <person name="Groenewald J.Z."/>
            <person name="Crous P.W."/>
            <person name="Seidl M.F."/>
        </authorList>
    </citation>
    <scope>NUCLEOTIDE SEQUENCE [LARGE SCALE GENOMIC DNA]</scope>
    <source>
        <strain evidence="4 5">CBS 123371</strain>
    </source>
</reference>
<gene>
    <name evidence="4" type="ORF">IWZ03DRAFT_409958</name>
</gene>
<evidence type="ECO:0000256" key="3">
    <source>
        <dbReference type="SAM" id="SignalP"/>
    </source>
</evidence>
<feature type="signal peptide" evidence="3">
    <location>
        <begin position="1"/>
        <end position="23"/>
    </location>
</feature>
<feature type="compositionally biased region" description="Polar residues" evidence="1">
    <location>
        <begin position="260"/>
        <end position="272"/>
    </location>
</feature>
<comment type="caution">
    <text evidence="4">The sequence shown here is derived from an EMBL/GenBank/DDBJ whole genome shotgun (WGS) entry which is preliminary data.</text>
</comment>
<feature type="transmembrane region" description="Helical" evidence="2">
    <location>
        <begin position="165"/>
        <end position="188"/>
    </location>
</feature>
<keyword evidence="2" id="KW-0812">Transmembrane</keyword>
<sequence length="524" mass="56657">MPLLQSILHLLLLLNSGALSAVAELLGIPVHHHVFRIVDCAFQPVLIIVFVAMDLHDALLFSDKQQLGLDMVTFYSILAFLIGSYATGFFWAASLDLLAQLTDGFIHSTTVAVAVTIPHVEHVVSVALGQVRGLREYARAVISTGALLALAVACHHSVAAHVADFVLYCLVFTVIGTFLASAIALVAAVSQCFLIIGSCVVEAFLKKSGAPEPTTCITRNVQMNSSPLDTQSRNQTRSHSHSSASGSSTPSIIPSNSSGQPSRPSTRTSVSEGATDHENCLNQIRILQMAIGLLADENFRLSAEKTDVVAENVHLKNTNEGLRRQAFRAEENFEEHCMSMKHLEAANAELCVQLQDERRSNSDKDAEFDERIKEFIRLYFPRHKDISSPKSTAAPSSPAISSTLATPQASVAKFISAIASDGSSLPFEPPNTPTQISVNSKIKPSRHRYLMTSNSASPLVGYANSNDVASSLNDQMHTPPYAQTRAKRFSNYLDFEPSPATVSSCLTLPVPSPSNTTSTRDPFI</sequence>
<name>A0ABR1K7X4_9PEZI</name>
<proteinExistence type="predicted"/>
<evidence type="ECO:0000256" key="1">
    <source>
        <dbReference type="SAM" id="MobiDB-lite"/>
    </source>
</evidence>
<evidence type="ECO:0000313" key="5">
    <source>
        <dbReference type="Proteomes" id="UP001363622"/>
    </source>
</evidence>
<protein>
    <recommendedName>
        <fullName evidence="6">Transmembrane protein</fullName>
    </recommendedName>
</protein>
<feature type="transmembrane region" description="Helical" evidence="2">
    <location>
        <begin position="105"/>
        <end position="128"/>
    </location>
</feature>
<keyword evidence="5" id="KW-1185">Reference proteome</keyword>
<feature type="transmembrane region" description="Helical" evidence="2">
    <location>
        <begin position="33"/>
        <end position="52"/>
    </location>
</feature>
<keyword evidence="2" id="KW-0472">Membrane</keyword>